<gene>
    <name evidence="1" type="ORF">LSALG_LOCUS32877</name>
</gene>
<proteinExistence type="predicted"/>
<accession>A0AA35ZKM0</accession>
<dbReference type="AlphaFoldDB" id="A0AA35ZKM0"/>
<evidence type="ECO:0000313" key="2">
    <source>
        <dbReference type="Proteomes" id="UP001177003"/>
    </source>
</evidence>
<organism evidence="1 2">
    <name type="scientific">Lactuca saligna</name>
    <name type="common">Willowleaf lettuce</name>
    <dbReference type="NCBI Taxonomy" id="75948"/>
    <lineage>
        <taxon>Eukaryota</taxon>
        <taxon>Viridiplantae</taxon>
        <taxon>Streptophyta</taxon>
        <taxon>Embryophyta</taxon>
        <taxon>Tracheophyta</taxon>
        <taxon>Spermatophyta</taxon>
        <taxon>Magnoliopsida</taxon>
        <taxon>eudicotyledons</taxon>
        <taxon>Gunneridae</taxon>
        <taxon>Pentapetalae</taxon>
        <taxon>asterids</taxon>
        <taxon>campanulids</taxon>
        <taxon>Asterales</taxon>
        <taxon>Asteraceae</taxon>
        <taxon>Cichorioideae</taxon>
        <taxon>Cichorieae</taxon>
        <taxon>Lactucinae</taxon>
        <taxon>Lactuca</taxon>
    </lineage>
</organism>
<dbReference type="Proteomes" id="UP001177003">
    <property type="component" value="Chromosome 7"/>
</dbReference>
<evidence type="ECO:0000313" key="1">
    <source>
        <dbReference type="EMBL" id="CAI9293869.1"/>
    </source>
</evidence>
<name>A0AA35ZKM0_LACSI</name>
<reference evidence="1" key="1">
    <citation type="submission" date="2023-04" db="EMBL/GenBank/DDBJ databases">
        <authorList>
            <person name="Vijverberg K."/>
            <person name="Xiong W."/>
            <person name="Schranz E."/>
        </authorList>
    </citation>
    <scope>NUCLEOTIDE SEQUENCE</scope>
</reference>
<keyword evidence="2" id="KW-1185">Reference proteome</keyword>
<sequence>MESRVMDTLAKKTEKVKVLDQSFNSLRNRGESGSKVKPPKVPVKLVIKKEPRGKENLIEEEPIIDDDEDEEPDEAELKRRKARDAELNETQRIVKEAGEKERADKEAYATLKSKMLLFPKWTLKKIQHDVVELPSQYWLDPIASFDRQNSQDSQLDLPITPKAFRFRAFVKVANSPFTDSSVDQLLFSIYLKHMNPHFPNVKFKVVRGSACQAYEFTLFDLPCLNPNDWIVLYNILLREKEKYELVMSHLQLMIKSYIQEVGSMDVDIITVLKKNSTVVPKEALKDFEKLKEGKIYKEGWFVVISPENEQKLAFASLTSISKTNIYTTLPVWNLYWT</sequence>
<protein>
    <submittedName>
        <fullName evidence="1">Uncharacterized protein</fullName>
    </submittedName>
</protein>
<dbReference type="EMBL" id="OX465083">
    <property type="protein sequence ID" value="CAI9293869.1"/>
    <property type="molecule type" value="Genomic_DNA"/>
</dbReference>